<dbReference type="PANTHER" id="PTHR22142">
    <property type="match status" value="1"/>
</dbReference>
<keyword evidence="7 13" id="KW-0175">Coiled coil</keyword>
<dbReference type="GO" id="GO:0007059">
    <property type="term" value="P:chromosome segregation"/>
    <property type="evidence" value="ECO:0007669"/>
    <property type="project" value="TreeGrafter"/>
</dbReference>
<comment type="subunit">
    <text evidence="12">Component of the NDC80 complex.</text>
</comment>
<keyword evidence="3 12" id="KW-0158">Chromosome</keyword>
<proteinExistence type="inferred from homology"/>
<name>A0AAV2H473_LYMST</name>
<organism evidence="14 15">
    <name type="scientific">Lymnaea stagnalis</name>
    <name type="common">Great pond snail</name>
    <name type="synonym">Helix stagnalis</name>
    <dbReference type="NCBI Taxonomy" id="6523"/>
    <lineage>
        <taxon>Eukaryota</taxon>
        <taxon>Metazoa</taxon>
        <taxon>Spiralia</taxon>
        <taxon>Lophotrochozoa</taxon>
        <taxon>Mollusca</taxon>
        <taxon>Gastropoda</taxon>
        <taxon>Heterobranchia</taxon>
        <taxon>Euthyneura</taxon>
        <taxon>Panpulmonata</taxon>
        <taxon>Hygrophila</taxon>
        <taxon>Lymnaeoidea</taxon>
        <taxon>Lymnaeidae</taxon>
        <taxon>Lymnaea</taxon>
    </lineage>
</organism>
<evidence type="ECO:0000256" key="4">
    <source>
        <dbReference type="ARBA" id="ARBA00022618"/>
    </source>
</evidence>
<dbReference type="PANTHER" id="PTHR22142:SF2">
    <property type="entry name" value="KINETOCHORE PROTEIN SPC24"/>
    <property type="match status" value="1"/>
</dbReference>
<evidence type="ECO:0000256" key="13">
    <source>
        <dbReference type="SAM" id="Coils"/>
    </source>
</evidence>
<keyword evidence="5 12" id="KW-0498">Mitosis</keyword>
<dbReference type="GO" id="GO:0008017">
    <property type="term" value="F:microtubule binding"/>
    <property type="evidence" value="ECO:0007669"/>
    <property type="project" value="TreeGrafter"/>
</dbReference>
<accession>A0AAV2H473</accession>
<evidence type="ECO:0000313" key="15">
    <source>
        <dbReference type="Proteomes" id="UP001497497"/>
    </source>
</evidence>
<feature type="coiled-coil region" evidence="13">
    <location>
        <begin position="30"/>
        <end position="114"/>
    </location>
</feature>
<evidence type="ECO:0000313" key="14">
    <source>
        <dbReference type="EMBL" id="CAL1528440.1"/>
    </source>
</evidence>
<protein>
    <recommendedName>
        <fullName evidence="2 12">Kinetochore protein Spc24</fullName>
    </recommendedName>
</protein>
<dbReference type="GO" id="GO:0031262">
    <property type="term" value="C:Ndc80 complex"/>
    <property type="evidence" value="ECO:0007669"/>
    <property type="project" value="TreeGrafter"/>
</dbReference>
<dbReference type="EMBL" id="CAXITT010000032">
    <property type="protein sequence ID" value="CAL1528440.1"/>
    <property type="molecule type" value="Genomic_DNA"/>
</dbReference>
<evidence type="ECO:0000256" key="12">
    <source>
        <dbReference type="RuleBase" id="RU368011"/>
    </source>
</evidence>
<dbReference type="Gene3D" id="3.30.160.570">
    <property type="entry name" value="Ncd80 complex, Spc24 subunit"/>
    <property type="match status" value="1"/>
</dbReference>
<evidence type="ECO:0000256" key="10">
    <source>
        <dbReference type="ARBA" id="ARBA00023328"/>
    </source>
</evidence>
<evidence type="ECO:0000256" key="9">
    <source>
        <dbReference type="ARBA" id="ARBA00023306"/>
    </source>
</evidence>
<evidence type="ECO:0000256" key="1">
    <source>
        <dbReference type="ARBA" id="ARBA00007804"/>
    </source>
</evidence>
<dbReference type="AlphaFoldDB" id="A0AAV2H473"/>
<evidence type="ECO:0000256" key="6">
    <source>
        <dbReference type="ARBA" id="ARBA00022838"/>
    </source>
</evidence>
<evidence type="ECO:0000256" key="5">
    <source>
        <dbReference type="ARBA" id="ARBA00022776"/>
    </source>
</evidence>
<dbReference type="GO" id="GO:0005634">
    <property type="term" value="C:nucleus"/>
    <property type="evidence" value="ECO:0007669"/>
    <property type="project" value="UniProtKB-SubCell"/>
</dbReference>
<evidence type="ECO:0000256" key="8">
    <source>
        <dbReference type="ARBA" id="ARBA00023242"/>
    </source>
</evidence>
<comment type="caution">
    <text evidence="14">The sequence shown here is derived from an EMBL/GenBank/DDBJ whole genome shotgun (WGS) entry which is preliminary data.</text>
</comment>
<sequence>MEKRGSMSDPLKSVVKDHFRQMLEIGLDVKKKASQERKMFKEGISDLQQKLNSLSCKDEQEEEETIRKLQSELLTLDDKINRATGTENELQKQVQKLEEQLKAAMQEEKENNKNRARSAVNIYREISQITWQKSEKPGEIKGFICTKPDEIKTFCFDETKQSQFFITNSLWEMTEDDTCWNMDDEAL</sequence>
<evidence type="ECO:0000256" key="7">
    <source>
        <dbReference type="ARBA" id="ARBA00023054"/>
    </source>
</evidence>
<keyword evidence="15" id="KW-1185">Reference proteome</keyword>
<evidence type="ECO:0000256" key="3">
    <source>
        <dbReference type="ARBA" id="ARBA00022454"/>
    </source>
</evidence>
<keyword evidence="8 12" id="KW-0539">Nucleus</keyword>
<evidence type="ECO:0000256" key="2">
    <source>
        <dbReference type="ARBA" id="ARBA00013690"/>
    </source>
</evidence>
<reference evidence="14 15" key="1">
    <citation type="submission" date="2024-04" db="EMBL/GenBank/DDBJ databases">
        <authorList>
            <consortium name="Genoscope - CEA"/>
            <person name="William W."/>
        </authorList>
    </citation>
    <scope>NUCLEOTIDE SEQUENCE [LARGE SCALE GENOMIC DNA]</scope>
</reference>
<keyword evidence="10 12" id="KW-0137">Centromere</keyword>
<dbReference type="Proteomes" id="UP001497497">
    <property type="component" value="Unassembled WGS sequence"/>
</dbReference>
<comment type="similarity">
    <text evidence="1 12">Belongs to the SPC24 family.</text>
</comment>
<keyword evidence="9 12" id="KW-0131">Cell cycle</keyword>
<keyword evidence="4 12" id="KW-0132">Cell division</keyword>
<evidence type="ECO:0000256" key="11">
    <source>
        <dbReference type="ARBA" id="ARBA00045419"/>
    </source>
</evidence>
<gene>
    <name evidence="14" type="ORF">GSLYS_00002610001</name>
</gene>
<comment type="subcellular location">
    <subcellularLocation>
        <location evidence="12">Nucleus</location>
    </subcellularLocation>
    <subcellularLocation>
        <location evidence="12">Chromosome</location>
        <location evidence="12">Centromere</location>
        <location evidence="12">Kinetochore</location>
    </subcellularLocation>
</comment>
<dbReference type="GO" id="GO:0051301">
    <property type="term" value="P:cell division"/>
    <property type="evidence" value="ECO:0007669"/>
    <property type="project" value="UniProtKB-UniRule"/>
</dbReference>
<comment type="function">
    <text evidence="11">Acts as a component of the essential kinetochore-associated NDC80 complex, which is required for chromosome segregation and spindle checkpoint activity. Required for kinetochore integrity and the organization of stable microtubule binding sites in the outer plate of the kinetochore. The NDC80 complex synergistically enhances the affinity of the SKA1 complex for microtubules and may allow the NDC80 complex to track depolymerizing microtubules.</text>
</comment>
<dbReference type="Pfam" id="PF08286">
    <property type="entry name" value="Spc24"/>
    <property type="match status" value="1"/>
</dbReference>
<dbReference type="InterPro" id="IPR013252">
    <property type="entry name" value="Ndc80_Spc24"/>
</dbReference>
<keyword evidence="6 12" id="KW-0995">Kinetochore</keyword>